<accession>A0A1G5Q2P8</accession>
<evidence type="ECO:0000313" key="3">
    <source>
        <dbReference type="EMBL" id="SCZ55730.1"/>
    </source>
</evidence>
<dbReference type="InterPro" id="IPR018704">
    <property type="entry name" value="SecYEG/CpoB_TPR"/>
</dbReference>
<dbReference type="EMBL" id="FMWG01000002">
    <property type="protein sequence ID" value="SCZ55730.1"/>
    <property type="molecule type" value="Genomic_DNA"/>
</dbReference>
<reference evidence="3 4" key="1">
    <citation type="submission" date="2016-10" db="EMBL/GenBank/DDBJ databases">
        <authorList>
            <person name="de Groot N.N."/>
        </authorList>
    </citation>
    <scope>NUCLEOTIDE SEQUENCE [LARGE SCALE GENOMIC DNA]</scope>
    <source>
        <strain evidence="3 4">U95</strain>
    </source>
</reference>
<keyword evidence="1" id="KW-0472">Membrane</keyword>
<organism evidence="3 4">
    <name type="scientific">Epibacterium ulvae</name>
    <dbReference type="NCBI Taxonomy" id="1156985"/>
    <lineage>
        <taxon>Bacteria</taxon>
        <taxon>Pseudomonadati</taxon>
        <taxon>Pseudomonadota</taxon>
        <taxon>Alphaproteobacteria</taxon>
        <taxon>Rhodobacterales</taxon>
        <taxon>Roseobacteraceae</taxon>
        <taxon>Epibacterium</taxon>
    </lineage>
</organism>
<evidence type="ECO:0000256" key="1">
    <source>
        <dbReference type="SAM" id="Phobius"/>
    </source>
</evidence>
<sequence length="218" mass="22951">MSNTDSFIDEVTEEVRRDRLFVLLKRYGWLGGVAVALIVGGTAWREYTNAQSRNAAESLGDALIAATAIDDSAARAQELSQIPTDTAGSTLLVRLSEATALVDAGEPEKAIALLEEVASNGDLALIYRHLASFKALTLQVGSLAIEERRLRLDALAQPGAPLALLASEQIALLDIESGDTAAALSRLTAIAADAAVDQDQRERVLQLITALGGDASAL</sequence>
<feature type="domain" description="Ancillary SecYEG translocon subunit/Cell division coordinator CpoB TPR" evidence="2">
    <location>
        <begin position="30"/>
        <end position="122"/>
    </location>
</feature>
<feature type="transmembrane region" description="Helical" evidence="1">
    <location>
        <begin position="27"/>
        <end position="44"/>
    </location>
</feature>
<dbReference type="STRING" id="1156985.SAMN04488118_102465"/>
<proteinExistence type="predicted"/>
<name>A0A1G5Q2P8_9RHOB</name>
<dbReference type="Proteomes" id="UP000198767">
    <property type="component" value="Unassembled WGS sequence"/>
</dbReference>
<keyword evidence="1" id="KW-1133">Transmembrane helix</keyword>
<dbReference type="OrthoDB" id="7173339at2"/>
<dbReference type="Pfam" id="PF09976">
    <property type="entry name" value="TPR_21"/>
    <property type="match status" value="1"/>
</dbReference>
<keyword evidence="1" id="KW-0812">Transmembrane</keyword>
<evidence type="ECO:0000313" key="4">
    <source>
        <dbReference type="Proteomes" id="UP000198767"/>
    </source>
</evidence>
<keyword evidence="4" id="KW-1185">Reference proteome</keyword>
<protein>
    <recommendedName>
        <fullName evidence="2">Ancillary SecYEG translocon subunit/Cell division coordinator CpoB TPR domain-containing protein</fullName>
    </recommendedName>
</protein>
<evidence type="ECO:0000259" key="2">
    <source>
        <dbReference type="Pfam" id="PF09976"/>
    </source>
</evidence>
<dbReference type="AlphaFoldDB" id="A0A1G5Q2P8"/>
<gene>
    <name evidence="3" type="ORF">SAMN04488118_102465</name>
</gene>
<dbReference type="RefSeq" id="WP_090216811.1">
    <property type="nucleotide sequence ID" value="NZ_FMWG01000002.1"/>
</dbReference>